<accession>A0A1Y0ILZ6</accession>
<keyword evidence="2" id="KW-1185">Reference proteome</keyword>
<proteinExistence type="predicted"/>
<protein>
    <recommendedName>
        <fullName evidence="3">DNA-binding protein</fullName>
    </recommendedName>
</protein>
<evidence type="ECO:0008006" key="3">
    <source>
        <dbReference type="Google" id="ProtNLM"/>
    </source>
</evidence>
<dbReference type="RefSeq" id="WP_087456689.1">
    <property type="nucleotide sequence ID" value="NZ_CP021434.1"/>
</dbReference>
<gene>
    <name evidence="1" type="ORF">CBW65_10110</name>
</gene>
<dbReference type="AlphaFoldDB" id="A0A1Y0ILZ6"/>
<evidence type="ECO:0000313" key="2">
    <source>
        <dbReference type="Proteomes" id="UP000195437"/>
    </source>
</evidence>
<dbReference type="Proteomes" id="UP000195437">
    <property type="component" value="Chromosome"/>
</dbReference>
<dbReference type="EMBL" id="CP021434">
    <property type="protein sequence ID" value="ARU61310.1"/>
    <property type="molecule type" value="Genomic_DNA"/>
</dbReference>
<evidence type="ECO:0000313" key="1">
    <source>
        <dbReference type="EMBL" id="ARU61310.1"/>
    </source>
</evidence>
<organism evidence="1 2">
    <name type="scientific">Tumebacillus avium</name>
    <dbReference type="NCBI Taxonomy" id="1903704"/>
    <lineage>
        <taxon>Bacteria</taxon>
        <taxon>Bacillati</taxon>
        <taxon>Bacillota</taxon>
        <taxon>Bacilli</taxon>
        <taxon>Bacillales</taxon>
        <taxon>Alicyclobacillaceae</taxon>
        <taxon>Tumebacillus</taxon>
    </lineage>
</organism>
<dbReference type="KEGG" id="tum:CBW65_10110"/>
<sequence>MAHEEVLKSFYARLKGVASDGLTRIVDLAKEVGMSYRVLRDLFASSGLEMFWIGGKAFVYRHEAVRVLTAS</sequence>
<name>A0A1Y0ILZ6_9BACL</name>
<dbReference type="OrthoDB" id="2382148at2"/>
<reference evidence="2" key="1">
    <citation type="submission" date="2017-05" db="EMBL/GenBank/DDBJ databases">
        <authorList>
            <person name="Sung H."/>
        </authorList>
    </citation>
    <scope>NUCLEOTIDE SEQUENCE [LARGE SCALE GENOMIC DNA]</scope>
    <source>
        <strain evidence="2">AR23208</strain>
    </source>
</reference>